<dbReference type="PANTHER" id="PTHR12747:SF0">
    <property type="entry name" value="ELONGATOR COMPLEX PROTEIN 1"/>
    <property type="match status" value="1"/>
</dbReference>
<evidence type="ECO:0000256" key="3">
    <source>
        <dbReference type="ARBA" id="ARBA00022490"/>
    </source>
</evidence>
<evidence type="ECO:0000313" key="14">
    <source>
        <dbReference type="Proteomes" id="UP000398389"/>
    </source>
</evidence>
<evidence type="ECO:0000256" key="1">
    <source>
        <dbReference type="ARBA" id="ARBA00005043"/>
    </source>
</evidence>
<evidence type="ECO:0000259" key="12">
    <source>
        <dbReference type="Pfam" id="PF23936"/>
    </source>
</evidence>
<evidence type="ECO:0000259" key="9">
    <source>
        <dbReference type="Pfam" id="PF23797"/>
    </source>
</evidence>
<dbReference type="PANTHER" id="PTHR12747">
    <property type="entry name" value="ELONGATOR COMPLEX PROTEIN 1"/>
    <property type="match status" value="1"/>
</dbReference>
<feature type="domain" description="ELP1 first N-terminal beta-propeller" evidence="8">
    <location>
        <begin position="1"/>
        <end position="109"/>
    </location>
</feature>
<dbReference type="SUPFAM" id="SSF69322">
    <property type="entry name" value="Tricorn protease domain 2"/>
    <property type="match status" value="1"/>
</dbReference>
<dbReference type="GeneID" id="43582626"/>
<keyword evidence="6" id="KW-0539">Nucleus</keyword>
<dbReference type="GO" id="GO:0033588">
    <property type="term" value="C:elongator holoenzyme complex"/>
    <property type="evidence" value="ECO:0007669"/>
    <property type="project" value="InterPro"/>
</dbReference>
<evidence type="ECO:0000259" key="8">
    <source>
        <dbReference type="Pfam" id="PF04762"/>
    </source>
</evidence>
<dbReference type="Pfam" id="PF04762">
    <property type="entry name" value="Beta-prop_ELP1_1st"/>
    <property type="match status" value="2"/>
</dbReference>
<feature type="domain" description="ELP1 TPR" evidence="10">
    <location>
        <begin position="976"/>
        <end position="1140"/>
    </location>
</feature>
<dbReference type="InterPro" id="IPR015943">
    <property type="entry name" value="WD40/YVTN_repeat-like_dom_sf"/>
</dbReference>
<dbReference type="Pfam" id="PF23936">
    <property type="entry name" value="HB_ELP1"/>
    <property type="match status" value="1"/>
</dbReference>
<gene>
    <name evidence="13" type="ORF">SAPINGB_P003811</name>
</gene>
<evidence type="ECO:0000256" key="6">
    <source>
        <dbReference type="PIRNR" id="PIRNR017233"/>
    </source>
</evidence>
<keyword evidence="3 6" id="KW-0963">Cytoplasm</keyword>
<feature type="domain" description="ELP1 three-helical bundle" evidence="12">
    <location>
        <begin position="1155"/>
        <end position="1324"/>
    </location>
</feature>
<dbReference type="GO" id="GO:0002926">
    <property type="term" value="P:tRNA wobble base 5-methoxycarbonylmethyl-2-thiouridinylation"/>
    <property type="evidence" value="ECO:0007669"/>
    <property type="project" value="TreeGrafter"/>
</dbReference>
<dbReference type="Pfam" id="PF23878">
    <property type="entry name" value="TPR_ELP1"/>
    <property type="match status" value="1"/>
</dbReference>
<dbReference type="InterPro" id="IPR056165">
    <property type="entry name" value="Beta-prop_ELP1_2nd"/>
</dbReference>
<feature type="domain" description="ELP1 N-terminal second beta-propeller" evidence="9">
    <location>
        <begin position="448"/>
        <end position="725"/>
    </location>
</feature>
<accession>A0A5E8BTG6</accession>
<dbReference type="InterPro" id="IPR056169">
    <property type="entry name" value="HB_ELP1"/>
</dbReference>
<name>A0A5E8BTG6_9ASCO</name>
<dbReference type="Gene3D" id="2.130.10.10">
    <property type="entry name" value="YVTN repeat-like/Quinoprotein amine dehydrogenase"/>
    <property type="match status" value="1"/>
</dbReference>
<keyword evidence="14" id="KW-1185">Reference proteome</keyword>
<dbReference type="InterPro" id="IPR006849">
    <property type="entry name" value="Elp1"/>
</dbReference>
<dbReference type="EMBL" id="CABVLU010000003">
    <property type="protein sequence ID" value="VVT53909.1"/>
    <property type="molecule type" value="Genomic_DNA"/>
</dbReference>
<evidence type="ECO:0000256" key="7">
    <source>
        <dbReference type="SAM" id="MobiDB-lite"/>
    </source>
</evidence>
<evidence type="ECO:0000256" key="2">
    <source>
        <dbReference type="ARBA" id="ARBA00006086"/>
    </source>
</evidence>
<comment type="function">
    <text evidence="6">Component of the elongator complex which is required for multiple tRNA modifications, including mcm5U (5-methoxycarbonylmethyl uridine), mcm5s2U (5-methoxycarbonylmethyl-2-thiouridine), and ncm5U (5-carbamoylmethyl uridine). The elongator complex catalyzes formation of carboxymethyluridine in the wobble base at position 34 in tRNAs.</text>
</comment>
<dbReference type="PIRSF" id="PIRSF017233">
    <property type="entry name" value="IKAP"/>
    <property type="match status" value="1"/>
</dbReference>
<dbReference type="GO" id="GO:0005634">
    <property type="term" value="C:nucleus"/>
    <property type="evidence" value="ECO:0007669"/>
    <property type="project" value="UniProtKB-SubCell"/>
</dbReference>
<keyword evidence="4" id="KW-0819">tRNA processing</keyword>
<evidence type="ECO:0000256" key="5">
    <source>
        <dbReference type="ARBA" id="ARBA00029535"/>
    </source>
</evidence>
<proteinExistence type="inferred from homology"/>
<comment type="pathway">
    <text evidence="1">tRNA modification; 5-methoxycarbonylmethyl-2-thiouridine-tRNA biosynthesis.</text>
</comment>
<evidence type="ECO:0000256" key="4">
    <source>
        <dbReference type="ARBA" id="ARBA00022694"/>
    </source>
</evidence>
<organism evidence="13 14">
    <name type="scientific">Magnusiomyces paraingens</name>
    <dbReference type="NCBI Taxonomy" id="2606893"/>
    <lineage>
        <taxon>Eukaryota</taxon>
        <taxon>Fungi</taxon>
        <taxon>Dikarya</taxon>
        <taxon>Ascomycota</taxon>
        <taxon>Saccharomycotina</taxon>
        <taxon>Dipodascomycetes</taxon>
        <taxon>Dipodascales</taxon>
        <taxon>Dipodascaceae</taxon>
        <taxon>Magnusiomyces</taxon>
    </lineage>
</organism>
<evidence type="ECO:0000259" key="10">
    <source>
        <dbReference type="Pfam" id="PF23878"/>
    </source>
</evidence>
<reference evidence="13 14" key="1">
    <citation type="submission" date="2019-09" db="EMBL/GenBank/DDBJ databases">
        <authorList>
            <person name="Brejova B."/>
        </authorList>
    </citation>
    <scope>NUCLEOTIDE SEQUENCE [LARGE SCALE GENOMIC DNA]</scope>
</reference>
<feature type="domain" description="ELP1 first N-terminal beta-propeller" evidence="8">
    <location>
        <begin position="153"/>
        <end position="409"/>
    </location>
</feature>
<dbReference type="GO" id="GO:0000049">
    <property type="term" value="F:tRNA binding"/>
    <property type="evidence" value="ECO:0007669"/>
    <property type="project" value="TreeGrafter"/>
</dbReference>
<evidence type="ECO:0000313" key="13">
    <source>
        <dbReference type="EMBL" id="VVT53909.1"/>
    </source>
</evidence>
<comment type="similarity">
    <text evidence="2 6">Belongs to the ELP1/IKA1 family.</text>
</comment>
<sequence length="1370" mass="152696">MRNLILAGRKKVTSTSLEVPDLPLVFTAIDPVESSTFLVYGPSEDFKSIEVQKVTKSGDISTFASFVIPESNDDDTETLPELPKVLDAQYFSSSNNIILVLSTGDIVSLSDGSGGSSGFGNNANAFFDEPPDFIDDPSAYYSSLTEPPTNGSISYLDSPNSSSIDIVGSIDVGISAAKWSPDEEILALVTKADKFVLLSRIFEPIAETPILPSDHSLSKHVSVGWGKRETQFQGRGARAQRDPTMPEKVDLGVLSAQDTLTHVEISWRGDGEVVSIISVDTDPIERRTVRVYTRSGTLDSVSEPVDGLIGLVSWRPSGNLIAAVQRRDELNESSQVVFFERNGLRRGEFSLRISPVEHVTGLSWNSDSDCLAVSLSDRVQLWTTKNYHWYLKQEITTGLTPTKLTWHPEKSHTLLVTFDNGSIHICEFQWDITRGTTAPPSDIGLVAVVDGQNINLTPLAIANTPPPMSFRTLKTSRTPTHVAISSTNTRFAILSGFELIIADWNVNDPSNKGVRDIVSPHIKAVIPLDEAIQGIDAPKQVAMIGTDVVVFAVDNEDETSDIVTIQLFQNDEGSITHEILAANTIPEQVFLLKSLPDGQGAIFQTINGSVLGLRSVTTDVINIGTLPRRCEAIEVYFPESSEDEFDQPIPVVFGLHSSGKVYANEKQIASGATSICMTDRYLVFTTAQHYLKFVHLTQPEQISVPADSSVDDERCRAIERGSLIVTAMPSKSAFTLQAPRGNLETFYPRIMTLTLVRQDIKQKRYDLAFNTCRVHRIDLNLLYDYQPHQFIDNVELFVRQMQSTNYIDLFLSGLQEANVAQTKYKETVEEIKLPESLIDSMKNLQIYQPITLTKSSVEEKSKVNTICDAILSVLSQDSYKVEYRQSILTAYACKVPPALEDALEMVGKGRESNPVLTNDSIQHLCFLQDVNLLYDTALGIYDLPLTLLIAQQSTKDPKEYLPFLRNLQSLDTLRRQFEIDTYLKRYPKALKHLAAIGDSVFDELQEYVVEHDLYKEALEIFKYEVPKQDQILLLQAAFMLLKNQHQQAGLVYEMLRDYESALNAYLTGGCWQQALSVVESNPGNIFEEEKLLRVANELADKTSEAHNYQAAATIYLEYLNNPMEAARILCTGFLYDEAIRIVSRQGEASGPLFKSTIDPGLLEGFAQISELLADCNSQIKSQVNRINELRTKKAEDPNAFFADVDGSGHNDLDIPDNVSIAASETSTAPSFFTKYTGKTGSTAKTGASRRTAKNRRREERKRARGKQGSIYEEEYLVNSMGRLIDRLHEMQPNAVRLIDGLLRRSMRTHAYTIQTAYSEIMELLVGCADRVFVLSERDRERYDDEGNVYYIPQIVVPTVTPFPKSDILNY</sequence>
<evidence type="ECO:0000259" key="11">
    <source>
        <dbReference type="Pfam" id="PF23925"/>
    </source>
</evidence>
<comment type="subcellular location">
    <subcellularLocation>
        <location evidence="6">Cytoplasm</location>
    </subcellularLocation>
    <subcellularLocation>
        <location evidence="6">Nucleus</location>
    </subcellularLocation>
</comment>
<dbReference type="OrthoDB" id="40048at2759"/>
<protein>
    <recommendedName>
        <fullName evidence="5 6">Elongator complex protein 1</fullName>
    </recommendedName>
</protein>
<dbReference type="InterPro" id="IPR056167">
    <property type="entry name" value="A-sol_ELP1"/>
</dbReference>
<dbReference type="Pfam" id="PF23797">
    <property type="entry name" value="Beta-prop_ELP1_2nd"/>
    <property type="match status" value="1"/>
</dbReference>
<dbReference type="InterPro" id="IPR056166">
    <property type="entry name" value="TPR_ELP1"/>
</dbReference>
<dbReference type="RefSeq" id="XP_031854417.1">
    <property type="nucleotide sequence ID" value="XM_031998526.1"/>
</dbReference>
<dbReference type="GO" id="GO:0005829">
    <property type="term" value="C:cytosol"/>
    <property type="evidence" value="ECO:0007669"/>
    <property type="project" value="TreeGrafter"/>
</dbReference>
<dbReference type="Proteomes" id="UP000398389">
    <property type="component" value="Unassembled WGS sequence"/>
</dbReference>
<dbReference type="InterPro" id="IPR056164">
    <property type="entry name" value="Beta-prop_ELP1_1st"/>
</dbReference>
<dbReference type="UniPathway" id="UPA00988"/>
<feature type="domain" description="ELP1 alpha-solenoid" evidence="11">
    <location>
        <begin position="749"/>
        <end position="967"/>
    </location>
</feature>
<feature type="region of interest" description="Disordered" evidence="7">
    <location>
        <begin position="1232"/>
        <end position="1266"/>
    </location>
</feature>
<feature type="compositionally biased region" description="Low complexity" evidence="7">
    <location>
        <begin position="1233"/>
        <end position="1249"/>
    </location>
</feature>
<dbReference type="Pfam" id="PF23925">
    <property type="entry name" value="A-sol_ELP1"/>
    <property type="match status" value="1"/>
</dbReference>